<sequence>MNKFQKMMSVTLAGCMAASALMMSAGAVNIPADTSPAYMAEDSQVTTHILSFEEMNAITPYKTESAQVFLARNNSAGDQGTACGEFTADAKNASFMITYAPATATYNVQLYRYMSNGSATRVNAYNKLTIGVGAAFSNLQVGATYFFKVSSSDCPVKGTNANYTLMTY</sequence>
<comment type="caution">
    <text evidence="2">The sequence shown here is derived from an EMBL/GenBank/DDBJ whole genome shotgun (WGS) entry which is preliminary data.</text>
</comment>
<keyword evidence="3" id="KW-1185">Reference proteome</keyword>
<protein>
    <submittedName>
        <fullName evidence="2">Uncharacterized protein</fullName>
    </submittedName>
</protein>
<evidence type="ECO:0000313" key="3">
    <source>
        <dbReference type="Proteomes" id="UP001298753"/>
    </source>
</evidence>
<name>A0AAW4W0Z7_9FIRM</name>
<feature type="chain" id="PRO_5043330291" evidence="1">
    <location>
        <begin position="28"/>
        <end position="168"/>
    </location>
</feature>
<reference evidence="2 3" key="1">
    <citation type="submission" date="2021-10" db="EMBL/GenBank/DDBJ databases">
        <title>Anaerobic single-cell dispensing facilitates the cultivation of human gut bacteria.</title>
        <authorList>
            <person name="Afrizal A."/>
        </authorList>
    </citation>
    <scope>NUCLEOTIDE SEQUENCE [LARGE SCALE GENOMIC DNA]</scope>
    <source>
        <strain evidence="2 3">CLA-AA-H270</strain>
    </source>
</reference>
<dbReference type="GeneID" id="98660510"/>
<evidence type="ECO:0000313" key="2">
    <source>
        <dbReference type="EMBL" id="MCC2177919.1"/>
    </source>
</evidence>
<organism evidence="2 3">
    <name type="scientific">Agathobaculum butyriciproducens</name>
    <dbReference type="NCBI Taxonomy" id="1628085"/>
    <lineage>
        <taxon>Bacteria</taxon>
        <taxon>Bacillati</taxon>
        <taxon>Bacillota</taxon>
        <taxon>Clostridia</taxon>
        <taxon>Eubacteriales</taxon>
        <taxon>Butyricicoccaceae</taxon>
        <taxon>Agathobaculum</taxon>
    </lineage>
</organism>
<keyword evidence="1" id="KW-0732">Signal</keyword>
<gene>
    <name evidence="2" type="ORF">LKD22_12440</name>
</gene>
<evidence type="ECO:0000256" key="1">
    <source>
        <dbReference type="SAM" id="SignalP"/>
    </source>
</evidence>
<dbReference type="RefSeq" id="WP_227601257.1">
    <property type="nucleotide sequence ID" value="NZ_JAJEPX010000074.1"/>
</dbReference>
<feature type="signal peptide" evidence="1">
    <location>
        <begin position="1"/>
        <end position="27"/>
    </location>
</feature>
<proteinExistence type="predicted"/>
<accession>A0AAW4W0Z7</accession>
<dbReference type="AlphaFoldDB" id="A0AAW4W0Z7"/>
<dbReference type="EMBL" id="JAJEPX010000074">
    <property type="protein sequence ID" value="MCC2177919.1"/>
    <property type="molecule type" value="Genomic_DNA"/>
</dbReference>
<dbReference type="Proteomes" id="UP001298753">
    <property type="component" value="Unassembled WGS sequence"/>
</dbReference>